<protein>
    <submittedName>
        <fullName evidence="1">Uncharacterized protein</fullName>
    </submittedName>
</protein>
<evidence type="ECO:0000313" key="1">
    <source>
        <dbReference type="EMBL" id="KNE02328.1"/>
    </source>
</evidence>
<dbReference type="Proteomes" id="UP000037122">
    <property type="component" value="Unassembled WGS sequence"/>
</dbReference>
<name>A0A0L0P7J3_CANAR</name>
<evidence type="ECO:0000313" key="2">
    <source>
        <dbReference type="Proteomes" id="UP000037122"/>
    </source>
</evidence>
<comment type="caution">
    <text evidence="1">The sequence shown here is derived from an EMBL/GenBank/DDBJ whole genome shotgun (WGS) entry which is preliminary data.</text>
</comment>
<dbReference type="AlphaFoldDB" id="A0A0L0P7J3"/>
<accession>A0A0L0P7J3</accession>
<sequence>MLMATTTASTMPTMATILHVLLSMHVSHDLKDSAVDLMSLRASTLMALEGCGMYI</sequence>
<gene>
    <name evidence="1" type="ORF">QG37_00583</name>
</gene>
<organism evidence="1 2">
    <name type="scientific">Candidozyma auris</name>
    <name type="common">Yeast</name>
    <name type="synonym">Candida auris</name>
    <dbReference type="NCBI Taxonomy" id="498019"/>
    <lineage>
        <taxon>Eukaryota</taxon>
        <taxon>Fungi</taxon>
        <taxon>Dikarya</taxon>
        <taxon>Ascomycota</taxon>
        <taxon>Saccharomycotina</taxon>
        <taxon>Pichiomycetes</taxon>
        <taxon>Metschnikowiaceae</taxon>
        <taxon>Candidozyma</taxon>
    </lineage>
</organism>
<reference evidence="2" key="1">
    <citation type="journal article" date="2015" name="BMC Genomics">
        <title>Draft genome of a commonly misdiagnosed multidrug resistant pathogen Candida auris.</title>
        <authorList>
            <person name="Chatterjee S."/>
            <person name="Alampalli S.V."/>
            <person name="Nageshan R.K."/>
            <person name="Chettiar S.T."/>
            <person name="Joshi S."/>
            <person name="Tatu U.S."/>
        </authorList>
    </citation>
    <scope>NUCLEOTIDE SEQUENCE [LARGE SCALE GENOMIC DNA]</scope>
    <source>
        <strain evidence="2">6684</strain>
    </source>
</reference>
<dbReference type="EMBL" id="LGST01000004">
    <property type="protein sequence ID" value="KNE02328.1"/>
    <property type="molecule type" value="Genomic_DNA"/>
</dbReference>
<proteinExistence type="predicted"/>